<feature type="region of interest" description="Disordered" evidence="2">
    <location>
        <begin position="1090"/>
        <end position="1203"/>
    </location>
</feature>
<feature type="compositionally biased region" description="Basic and acidic residues" evidence="2">
    <location>
        <begin position="426"/>
        <end position="447"/>
    </location>
</feature>
<dbReference type="Gene3D" id="4.10.60.10">
    <property type="entry name" value="Zinc finger, CCHC-type"/>
    <property type="match status" value="1"/>
</dbReference>
<keyword evidence="1" id="KW-0863">Zinc-finger</keyword>
<evidence type="ECO:0000256" key="2">
    <source>
        <dbReference type="SAM" id="MobiDB-lite"/>
    </source>
</evidence>
<reference evidence="4" key="2">
    <citation type="submission" date="2021-08" db="EMBL/GenBank/DDBJ databases">
        <authorList>
            <person name="Eriksson T."/>
        </authorList>
    </citation>
    <scope>NUCLEOTIDE SEQUENCE</scope>
    <source>
        <strain evidence="4">Stoneville</strain>
        <tissue evidence="4">Whole head</tissue>
    </source>
</reference>
<dbReference type="GO" id="GO:0003676">
    <property type="term" value="F:nucleic acid binding"/>
    <property type="evidence" value="ECO:0007669"/>
    <property type="project" value="InterPro"/>
</dbReference>
<feature type="compositionally biased region" description="Polar residues" evidence="2">
    <location>
        <begin position="543"/>
        <end position="556"/>
    </location>
</feature>
<organism evidence="4 5">
    <name type="scientific">Tenebrio molitor</name>
    <name type="common">Yellow mealworm beetle</name>
    <dbReference type="NCBI Taxonomy" id="7067"/>
    <lineage>
        <taxon>Eukaryota</taxon>
        <taxon>Metazoa</taxon>
        <taxon>Ecdysozoa</taxon>
        <taxon>Arthropoda</taxon>
        <taxon>Hexapoda</taxon>
        <taxon>Insecta</taxon>
        <taxon>Pterygota</taxon>
        <taxon>Neoptera</taxon>
        <taxon>Endopterygota</taxon>
        <taxon>Coleoptera</taxon>
        <taxon>Polyphaga</taxon>
        <taxon>Cucujiformia</taxon>
        <taxon>Tenebrionidae</taxon>
        <taxon>Tenebrio</taxon>
    </lineage>
</organism>
<feature type="region of interest" description="Disordered" evidence="2">
    <location>
        <begin position="416"/>
        <end position="598"/>
    </location>
</feature>
<sequence length="1328" mass="148740">MPQTVFTDQGTNFESAIFRETCKLLKKKKSRNKFPPPNKWQPRENTPINRATQQNKEALELHPSLCKRWGPSLRQGLEEKMRTTLLEKYPHTTNFSECKAPLLDREIKRALDQLTLRRDKYQAYTQDKVGNTIAALGKSINKLLQSKLPKPLKDDILTDLNIAVLIQTEVFLEMSKSRRFLILPMLSPKVKEVVQDSESLFGGDLTERLRAAKALEKSSHELKHKSKMGAAESDEGRSASEKPGTFLQRSTQVFSQAEGVQKKLPTVPASAEEPQINEVHGKKLEGVCDEPLISRLGTPHFSSRIRSGFVIRYCGGPRYQVRSGQVRSGPLQGAVRPCRWWRGLSNRSDARGDAGGSFALLAGSPMPARVERTGEKQRTAQPSGSTTKVVARELANPGEIRATVLVERGPTVIHRNRGLHLNNPCERGRGTSCEDSRPGGLDGRHPGSDQPSSHTRGNIMENQEQTHEGKTEGRIETEDKIDPFLRRDSISRTPPGMSRELEAKSTPITVSDGTPEERKATENVKSDDNGNSDDDKRRKTEAQQRLTDFYSLNLNSGGKEGKKEDLTEDEEEEWELKTPPGHSRKRKKKNSPRVPQPTVEISAAMLSLQTKIDKMADFCRTNQNVHRELKNLAKEIRSINRTVIKEAKEEKMDWRERESRYLQTRHKPEPKETGVQTEVEDGPRNVMGKGIKTYETTGTQTYEGDVENEMRKEKIKEIMANGGNVVELHQVAKEKWPESMYTHTQRTNVHPLKQGDEASVFLVVDKEATKGNIIINKICETHRGFKKMIDEGRLERGTIICSKSVNTTQILDATQEDEEEAATRRCYIIGTDSSQDDVGTWKDAVGAAKKVIKIMQKSGIQRTVITTIRGSSEQWRKAVECIASGRDVKIDINSNDVPKEEGWQQTGIRKKKPKTWETKRPTTEAIVVKTQGKPYAEMLKEVREKIDVGHIGVELTSVRKTKQGDLLMVVKKKEGAGEKLRSEIGATVMAPGDVAARMLQLSHVKIGLVQCRIRERVDVKKCYRCWMPGHLRKECHGPERKGLCTKRGEEGHQSKDCQGEAYCTVCNREGHSAMGSQCPKYRKAMQQAVRKAAKESATQKETEERKVGKISGNRRKEECDAPQGERDEITPRGDRFTDLGGKGPSALRLRGGGGRGNKGGGKRGGISFQGPSRSPDANRGGVGPQQNKKARGSKQVKTRREQGNRTKVIQLNVNRSSTVHDLLQRMGEETDADILLVCEPNRKRIDGSDWYVDRLQDAAIKVLGRETIVDRYGSGEGHVWIETGPYRFISAYVSPNSGAVEGKCCWREILMPNHHFGGPSARITGERP</sequence>
<dbReference type="InterPro" id="IPR036691">
    <property type="entry name" value="Endo/exonu/phosph_ase_sf"/>
</dbReference>
<protein>
    <recommendedName>
        <fullName evidence="3">CCHC-type domain-containing protein</fullName>
    </recommendedName>
</protein>
<feature type="domain" description="CCHC-type" evidence="3">
    <location>
        <begin position="1021"/>
        <end position="1035"/>
    </location>
</feature>
<dbReference type="SUPFAM" id="SSF57756">
    <property type="entry name" value="Retrovirus zinc finger-like domains"/>
    <property type="match status" value="1"/>
</dbReference>
<dbReference type="InterPro" id="IPR001878">
    <property type="entry name" value="Znf_CCHC"/>
</dbReference>
<evidence type="ECO:0000256" key="1">
    <source>
        <dbReference type="PROSITE-ProRule" id="PRU00047"/>
    </source>
</evidence>
<dbReference type="PROSITE" id="PS50158">
    <property type="entry name" value="ZF_CCHC"/>
    <property type="match status" value="1"/>
</dbReference>
<feature type="compositionally biased region" description="Basic and acidic residues" evidence="2">
    <location>
        <begin position="1114"/>
        <end position="1137"/>
    </location>
</feature>
<proteinExistence type="predicted"/>
<feature type="compositionally biased region" description="Basic and acidic residues" evidence="2">
    <location>
        <begin position="1092"/>
        <end position="1107"/>
    </location>
</feature>
<evidence type="ECO:0000313" key="5">
    <source>
        <dbReference type="Proteomes" id="UP000719412"/>
    </source>
</evidence>
<dbReference type="GO" id="GO:0008270">
    <property type="term" value="F:zinc ion binding"/>
    <property type="evidence" value="ECO:0007669"/>
    <property type="project" value="UniProtKB-KW"/>
</dbReference>
<dbReference type="Proteomes" id="UP000719412">
    <property type="component" value="Unassembled WGS sequence"/>
</dbReference>
<gene>
    <name evidence="4" type="ORF">GEV33_010892</name>
</gene>
<feature type="compositionally biased region" description="Polar residues" evidence="2">
    <location>
        <begin position="449"/>
        <end position="463"/>
    </location>
</feature>
<keyword evidence="1" id="KW-0862">Zinc</keyword>
<evidence type="ECO:0000259" key="3">
    <source>
        <dbReference type="PROSITE" id="PS50158"/>
    </source>
</evidence>
<keyword evidence="1" id="KW-0479">Metal-binding</keyword>
<feature type="compositionally biased region" description="Basic and acidic residues" evidence="2">
    <location>
        <begin position="515"/>
        <end position="542"/>
    </location>
</feature>
<keyword evidence="5" id="KW-1185">Reference proteome</keyword>
<name>A0A8J6L5S3_TENMO</name>
<dbReference type="InterPro" id="IPR036875">
    <property type="entry name" value="Znf_CCHC_sf"/>
</dbReference>
<feature type="compositionally biased region" description="Basic residues" evidence="2">
    <location>
        <begin position="1188"/>
        <end position="1197"/>
    </location>
</feature>
<feature type="region of interest" description="Disordered" evidence="2">
    <location>
        <begin position="216"/>
        <end position="243"/>
    </location>
</feature>
<feature type="compositionally biased region" description="Gly residues" evidence="2">
    <location>
        <begin position="1150"/>
        <end position="1164"/>
    </location>
</feature>
<reference evidence="4" key="1">
    <citation type="journal article" date="2020" name="J Insects Food Feed">
        <title>The yellow mealworm (Tenebrio molitor) genome: a resource for the emerging insects as food and feed industry.</title>
        <authorList>
            <person name="Eriksson T."/>
            <person name="Andere A."/>
            <person name="Kelstrup H."/>
            <person name="Emery V."/>
            <person name="Picard C."/>
        </authorList>
    </citation>
    <scope>NUCLEOTIDE SEQUENCE</scope>
    <source>
        <strain evidence="4">Stoneville</strain>
        <tissue evidence="4">Whole head</tissue>
    </source>
</reference>
<dbReference type="SMART" id="SM00343">
    <property type="entry name" value="ZnF_C2HC"/>
    <property type="match status" value="3"/>
</dbReference>
<feature type="region of interest" description="Disordered" evidence="2">
    <location>
        <begin position="655"/>
        <end position="690"/>
    </location>
</feature>
<dbReference type="PANTHER" id="PTHR34239:SF2">
    <property type="entry name" value="TRANSPOSABLE ELEMENT P TRANSPOSASE_THAP9 CONSERVED DOMAIN-CONTAINING PROTEIN"/>
    <property type="match status" value="1"/>
</dbReference>
<feature type="compositionally biased region" description="Basic residues" evidence="2">
    <location>
        <begin position="582"/>
        <end position="591"/>
    </location>
</feature>
<feature type="compositionally biased region" description="Basic and acidic residues" evidence="2">
    <location>
        <begin position="464"/>
        <end position="490"/>
    </location>
</feature>
<feature type="region of interest" description="Disordered" evidence="2">
    <location>
        <begin position="28"/>
        <end position="48"/>
    </location>
</feature>
<dbReference type="SUPFAM" id="SSF56219">
    <property type="entry name" value="DNase I-like"/>
    <property type="match status" value="1"/>
</dbReference>
<dbReference type="Gene3D" id="3.60.10.10">
    <property type="entry name" value="Endonuclease/exonuclease/phosphatase"/>
    <property type="match status" value="1"/>
</dbReference>
<evidence type="ECO:0000313" key="4">
    <source>
        <dbReference type="EMBL" id="KAH0811899.1"/>
    </source>
</evidence>
<dbReference type="PANTHER" id="PTHR34239">
    <property type="entry name" value="APPLE DOMAIN-CONTAINING PROTEIN"/>
    <property type="match status" value="1"/>
</dbReference>
<comment type="caution">
    <text evidence="4">The sequence shown here is derived from an EMBL/GenBank/DDBJ whole genome shotgun (WGS) entry which is preliminary data.</text>
</comment>
<dbReference type="EMBL" id="JABDTM020026467">
    <property type="protein sequence ID" value="KAH0811899.1"/>
    <property type="molecule type" value="Genomic_DNA"/>
</dbReference>
<feature type="compositionally biased region" description="Basic and acidic residues" evidence="2">
    <location>
        <begin position="655"/>
        <end position="672"/>
    </location>
</feature>
<accession>A0A8J6L5S3</accession>